<evidence type="ECO:0000313" key="1">
    <source>
        <dbReference type="EMBL" id="ABY27964.1"/>
    </source>
</evidence>
<dbReference type="GeneID" id="5845780"/>
<name>A9YW81_9PHYC</name>
<dbReference type="RefSeq" id="YP_001648260.1">
    <property type="nucleotide sequence ID" value="NC_010191.2"/>
</dbReference>
<evidence type="ECO:0000313" key="2">
    <source>
        <dbReference type="Proteomes" id="UP000203890"/>
    </source>
</evidence>
<dbReference type="EMBL" id="EU304328">
    <property type="protein sequence ID" value="ABY27964.1"/>
    <property type="molecule type" value="Genomic_DNA"/>
</dbReference>
<organism evidence="1 2">
    <name type="scientific">Ostreococcus tauri virus OtV5</name>
    <dbReference type="NCBI Taxonomy" id="1785753"/>
    <lineage>
        <taxon>Viruses</taxon>
        <taxon>Varidnaviria</taxon>
        <taxon>Bamfordvirae</taxon>
        <taxon>Nucleocytoviricota</taxon>
        <taxon>Megaviricetes</taxon>
        <taxon>Algavirales</taxon>
        <taxon>Phycodnaviridae</taxon>
        <taxon>Prasinovirus</taxon>
        <taxon>Prasinovirus ostreotauri</taxon>
    </lineage>
</organism>
<dbReference type="KEGG" id="vg:5845780"/>
<dbReference type="Proteomes" id="UP000203890">
    <property type="component" value="Segment"/>
</dbReference>
<proteinExistence type="predicted"/>
<keyword evidence="2" id="KW-1185">Reference proteome</keyword>
<gene>
    <name evidence="1" type="ORF">OtV5_165</name>
</gene>
<dbReference type="OrthoDB" id="18094at10239"/>
<accession>A9YW81</accession>
<reference evidence="1 2" key="1">
    <citation type="journal article" date="2008" name="PLoS ONE">
        <title>Life-cycle and genome of OtV5, a large DNA virus of the pelagic marine unicellular green alga Ostreococcus tauri.</title>
        <authorList>
            <person name="Derelle E."/>
            <person name="Ferraz C."/>
            <person name="Escande M.L."/>
            <person name="Eychenie S."/>
            <person name="Cooke R."/>
            <person name="Piganeau G."/>
            <person name="Desdevises Y."/>
            <person name="Bellec L."/>
            <person name="Moreau H."/>
            <person name="Grimsley N."/>
        </authorList>
    </citation>
    <scope>NUCLEOTIDE SEQUENCE [LARGE SCALE GENOMIC DNA]</scope>
    <source>
        <strain evidence="1 2">OtV5</strain>
    </source>
</reference>
<sequence>MMRYVLLSLLALLLIYEKSSRSEEVAGSKNFHLSGGMSKQMYLLMRKSGVGGEDLKKFVQLEDRFLQIERNSVCSGISYIVEATVLSNLIKDMFPRYNFAYHTFHLKQVAEPTKIVNSRITC</sequence>
<protein>
    <submittedName>
        <fullName evidence="1">Uncharacterized protein</fullName>
    </submittedName>
</protein>